<dbReference type="Pfam" id="PF01471">
    <property type="entry name" value="PG_binding_1"/>
    <property type="match status" value="1"/>
</dbReference>
<keyword evidence="2" id="KW-0732">Signal</keyword>
<gene>
    <name evidence="4" type="ORF">IG616_07080</name>
</gene>
<evidence type="ECO:0000256" key="2">
    <source>
        <dbReference type="SAM" id="SignalP"/>
    </source>
</evidence>
<evidence type="ECO:0000256" key="1">
    <source>
        <dbReference type="SAM" id="MobiDB-lite"/>
    </source>
</evidence>
<organism evidence="4 5">
    <name type="scientific">Roseibium litorale</name>
    <dbReference type="NCBI Taxonomy" id="2803841"/>
    <lineage>
        <taxon>Bacteria</taxon>
        <taxon>Pseudomonadati</taxon>
        <taxon>Pseudomonadota</taxon>
        <taxon>Alphaproteobacteria</taxon>
        <taxon>Hyphomicrobiales</taxon>
        <taxon>Stappiaceae</taxon>
        <taxon>Roseibium</taxon>
    </lineage>
</organism>
<dbReference type="Gene3D" id="1.10.101.10">
    <property type="entry name" value="PGBD-like superfamily/PGBD"/>
    <property type="match status" value="1"/>
</dbReference>
<protein>
    <submittedName>
        <fullName evidence="4">Peptidoglycan-binding protein</fullName>
    </submittedName>
</protein>
<sequence length="348" mass="36292">MFARLLYLTFALALPMILGLASLPVAAQSNGQGGRVVALVVTVGDDGKRADAIQSELQAIGVETLRSTDPNNAELRSILTRFAREAANSRATFVYLDAPVVTFQGRAFVLPAGTVLDRGTDLFTRALPLQAFSRSAAQAAQGGATVATLTTTGVTLPKGVIPATESPAQDPASSPVLTAPVTAFPGVLEALSSAVKKNEEVEISTVLRRMSVQDGASISGFPSRPIFLKEPAKAAAPEAASQPAPVAAPVALPPAEEPAAAAQEAAEADVPASAPAETLEELSLLEQSLSRAAKRAVQTRLRDLDFYKGLVDGIFGPQTRAAIKAFQDSRTEEQTGILTRRQLIDLSA</sequence>
<feature type="signal peptide" evidence="2">
    <location>
        <begin position="1"/>
        <end position="27"/>
    </location>
</feature>
<dbReference type="InterPro" id="IPR036366">
    <property type="entry name" value="PGBDSf"/>
</dbReference>
<reference evidence="4 5" key="2">
    <citation type="journal article" date="2021" name="Int. J. Syst. Evol. Microbiol.">
        <title>Roseibium litorale sp. nov., isolated from a tidal flat sediment and proposal for the reclassification of Labrenzia polysiphoniae as Roseibium polysiphoniae comb. nov.</title>
        <authorList>
            <person name="Liu Y."/>
            <person name="Pei T."/>
            <person name="Du J."/>
            <person name="Chao M."/>
            <person name="Deng M.R."/>
            <person name="Zhu H."/>
        </authorList>
    </citation>
    <scope>NUCLEOTIDE SEQUENCE [LARGE SCALE GENOMIC DNA]</scope>
    <source>
        <strain evidence="4 5">4C16A</strain>
    </source>
</reference>
<dbReference type="RefSeq" id="WP_192147438.1">
    <property type="nucleotide sequence ID" value="NZ_JACYXI010000003.1"/>
</dbReference>
<proteinExistence type="predicted"/>
<accession>A0ABR9CKN1</accession>
<keyword evidence="5" id="KW-1185">Reference proteome</keyword>
<dbReference type="Proteomes" id="UP000632063">
    <property type="component" value="Unassembled WGS sequence"/>
</dbReference>
<dbReference type="InterPro" id="IPR002477">
    <property type="entry name" value="Peptidoglycan-bd-like"/>
</dbReference>
<evidence type="ECO:0000313" key="5">
    <source>
        <dbReference type="Proteomes" id="UP000632063"/>
    </source>
</evidence>
<feature type="chain" id="PRO_5045361922" evidence="2">
    <location>
        <begin position="28"/>
        <end position="348"/>
    </location>
</feature>
<feature type="domain" description="Peptidoglycan binding-like" evidence="3">
    <location>
        <begin position="295"/>
        <end position="342"/>
    </location>
</feature>
<reference evidence="5" key="1">
    <citation type="submission" date="2020-09" db="EMBL/GenBank/DDBJ databases">
        <title>The genome sequence of strain Labrenzia suaedae 4C16A.</title>
        <authorList>
            <person name="Liu Y."/>
        </authorList>
    </citation>
    <scope>NUCLEOTIDE SEQUENCE [LARGE SCALE GENOMIC DNA]</scope>
    <source>
        <strain evidence="5">4C16A</strain>
    </source>
</reference>
<evidence type="ECO:0000313" key="4">
    <source>
        <dbReference type="EMBL" id="MBD8891303.1"/>
    </source>
</evidence>
<dbReference type="InterPro" id="IPR036365">
    <property type="entry name" value="PGBD-like_sf"/>
</dbReference>
<name>A0ABR9CKN1_9HYPH</name>
<comment type="caution">
    <text evidence="4">The sequence shown here is derived from an EMBL/GenBank/DDBJ whole genome shotgun (WGS) entry which is preliminary data.</text>
</comment>
<feature type="compositionally biased region" description="Low complexity" evidence="1">
    <location>
        <begin position="257"/>
        <end position="273"/>
    </location>
</feature>
<dbReference type="SUPFAM" id="SSF47090">
    <property type="entry name" value="PGBD-like"/>
    <property type="match status" value="1"/>
</dbReference>
<dbReference type="EMBL" id="JACYXI010000003">
    <property type="protein sequence ID" value="MBD8891303.1"/>
    <property type="molecule type" value="Genomic_DNA"/>
</dbReference>
<evidence type="ECO:0000259" key="3">
    <source>
        <dbReference type="Pfam" id="PF01471"/>
    </source>
</evidence>
<feature type="region of interest" description="Disordered" evidence="1">
    <location>
        <begin position="254"/>
        <end position="273"/>
    </location>
</feature>